<accession>A0A1I5MJH7</accession>
<comment type="similarity">
    <text evidence="3">Belongs to the NMT1/THI5 family.</text>
</comment>
<keyword evidence="14" id="KW-1185">Reference proteome</keyword>
<dbReference type="RefSeq" id="WP_074874883.1">
    <property type="nucleotide sequence ID" value="NZ_FOXI01000001.1"/>
</dbReference>
<dbReference type="PANTHER" id="PTHR31528:SF1">
    <property type="entry name" value="4-AMINO-5-HYDROXYMETHYL-2-METHYLPYRIMIDINE PHOSPHATE SYNTHASE THI11-RELATED"/>
    <property type="match status" value="1"/>
</dbReference>
<evidence type="ECO:0000256" key="3">
    <source>
        <dbReference type="ARBA" id="ARBA00009406"/>
    </source>
</evidence>
<keyword evidence="5" id="KW-0808">Transferase</keyword>
<dbReference type="InterPro" id="IPR027939">
    <property type="entry name" value="NMT1/THI5"/>
</dbReference>
<dbReference type="GO" id="GO:0016740">
    <property type="term" value="F:transferase activity"/>
    <property type="evidence" value="ECO:0007669"/>
    <property type="project" value="UniProtKB-KW"/>
</dbReference>
<evidence type="ECO:0000256" key="1">
    <source>
        <dbReference type="ARBA" id="ARBA00003469"/>
    </source>
</evidence>
<comment type="pathway">
    <text evidence="2">Cofactor biosynthesis; thiamine diphosphate biosynthesis.</text>
</comment>
<evidence type="ECO:0000259" key="12">
    <source>
        <dbReference type="Pfam" id="PF09084"/>
    </source>
</evidence>
<protein>
    <recommendedName>
        <fullName evidence="10">Thiamine pyrimidine synthase</fullName>
    </recommendedName>
</protein>
<dbReference type="OrthoDB" id="312552at2157"/>
<dbReference type="AlphaFoldDB" id="A0A1I5MJH7"/>
<dbReference type="GO" id="GO:0009228">
    <property type="term" value="P:thiamine biosynthetic process"/>
    <property type="evidence" value="ECO:0007669"/>
    <property type="project" value="UniProtKB-KW"/>
</dbReference>
<gene>
    <name evidence="13" type="ORF">SAMN05216277_101302</name>
</gene>
<dbReference type="Pfam" id="PF09084">
    <property type="entry name" value="NMT1"/>
    <property type="match status" value="1"/>
</dbReference>
<reference evidence="14" key="1">
    <citation type="submission" date="2016-10" db="EMBL/GenBank/DDBJ databases">
        <authorList>
            <person name="Varghese N."/>
            <person name="Submissions S."/>
        </authorList>
    </citation>
    <scope>NUCLEOTIDE SEQUENCE [LARGE SCALE GENOMIC DNA]</scope>
    <source>
        <strain evidence="14">CGMCC 1.10329</strain>
    </source>
</reference>
<dbReference type="SUPFAM" id="SSF53850">
    <property type="entry name" value="Periplasmic binding protein-like II"/>
    <property type="match status" value="1"/>
</dbReference>
<dbReference type="PANTHER" id="PTHR31528">
    <property type="entry name" value="4-AMINO-5-HYDROXYMETHYL-2-METHYLPYRIMIDINE PHOSPHATE SYNTHASE THI11-RELATED"/>
    <property type="match status" value="1"/>
</dbReference>
<evidence type="ECO:0000256" key="10">
    <source>
        <dbReference type="ARBA" id="ARBA00033171"/>
    </source>
</evidence>
<keyword evidence="9" id="KW-0408">Iron</keyword>
<comment type="subunit">
    <text evidence="4">Homodimer.</text>
</comment>
<dbReference type="EMBL" id="FOXI01000001">
    <property type="protein sequence ID" value="SFP09788.1"/>
    <property type="molecule type" value="Genomic_DNA"/>
</dbReference>
<evidence type="ECO:0000256" key="4">
    <source>
        <dbReference type="ARBA" id="ARBA00011738"/>
    </source>
</evidence>
<evidence type="ECO:0000256" key="8">
    <source>
        <dbReference type="ARBA" id="ARBA00022977"/>
    </source>
</evidence>
<comment type="catalytic activity">
    <reaction evidence="11">
        <text>N(6)-(pyridoxal phosphate)-L-lysyl-[4-amino-5-hydroxymethyl-2-methylpyrimidine phosphate synthase] + L-histidyl-[4-amino-5-hydroxymethyl-2-methylpyrimidine phosphate synthase] + 2 Fe(3+) + 4 H2O = L-lysyl-[4-amino-5-hydroxymethyl-2-methylpyrimidine phosphate synthase] + (2S)-2-amino-5-hydroxy-4-oxopentanoyl-[4-amino-5-hydroxymethyl-2-methylpyrimidine phosphate synthase] + 4-amino-2-methyl-5-(phosphooxymethyl)pyrimidine + 3-oxopropanoate + 2 Fe(2+) + 2 H(+)</text>
        <dbReference type="Rhea" id="RHEA:65756"/>
        <dbReference type="Rhea" id="RHEA-COMP:16892"/>
        <dbReference type="Rhea" id="RHEA-COMP:16893"/>
        <dbReference type="Rhea" id="RHEA-COMP:16894"/>
        <dbReference type="Rhea" id="RHEA-COMP:16895"/>
        <dbReference type="ChEBI" id="CHEBI:15377"/>
        <dbReference type="ChEBI" id="CHEBI:15378"/>
        <dbReference type="ChEBI" id="CHEBI:29033"/>
        <dbReference type="ChEBI" id="CHEBI:29034"/>
        <dbReference type="ChEBI" id="CHEBI:29969"/>
        <dbReference type="ChEBI" id="CHEBI:29979"/>
        <dbReference type="ChEBI" id="CHEBI:33190"/>
        <dbReference type="ChEBI" id="CHEBI:58354"/>
        <dbReference type="ChEBI" id="CHEBI:143915"/>
        <dbReference type="ChEBI" id="CHEBI:157692"/>
    </reaction>
    <physiologicalReaction direction="left-to-right" evidence="11">
        <dbReference type="Rhea" id="RHEA:65757"/>
    </physiologicalReaction>
</comment>
<evidence type="ECO:0000256" key="11">
    <source>
        <dbReference type="ARBA" id="ARBA00048179"/>
    </source>
</evidence>
<evidence type="ECO:0000313" key="13">
    <source>
        <dbReference type="EMBL" id="SFP09788.1"/>
    </source>
</evidence>
<comment type="function">
    <text evidence="1">Responsible for the formation of the pyrimidine heterocycle in the thiamine biosynthesis pathway. Catalyzes the formation of hydroxymethylpyrimidine phosphate (HMP-P) from histidine and pyridoxal phosphate (PLP). The protein uses PLP and the active site histidine to form HMP-P, generating an inactive enzyme. The enzyme can only undergo a single turnover, which suggests it is a suicide enzyme.</text>
</comment>
<feature type="domain" description="SsuA/THI5-like" evidence="12">
    <location>
        <begin position="44"/>
        <end position="252"/>
    </location>
</feature>
<keyword evidence="6" id="KW-0479">Metal-binding</keyword>
<evidence type="ECO:0000256" key="5">
    <source>
        <dbReference type="ARBA" id="ARBA00022679"/>
    </source>
</evidence>
<sequence length="343" mass="36206">MSRTRRSVLASLGAGALTAGCVGLPRGGSDSVSLLLNWTPNGLHVPYYAARAQGFYEEEGITVSEIRGGDGSDFAARQAGLGNTEFAVTSSDQVLLTDGGGVDVTSIAVMMQRTPTVVFATRESLGEPLDDPGQLAGTRVGTGPGMVRKLTELYLEAVDVREEVELVDAGYNTVQRLLDGDVDAAGGVFGDAIDARYQGATVDSLQVAEQVPAYGHLLATAPDYAAENPETVRAFLRGTARGAAWATNNPEAGVDAVVDANESLAEVREQTRATWDRMAEAHVVGPAVEAHGWGWHESAPWTTVADALREADSGEVADPAGVWTNEYLDTDDEYVGEYAERVS</sequence>
<keyword evidence="7" id="KW-0663">Pyridoxal phosphate</keyword>
<dbReference type="Proteomes" id="UP000183769">
    <property type="component" value="Unassembled WGS sequence"/>
</dbReference>
<evidence type="ECO:0000256" key="7">
    <source>
        <dbReference type="ARBA" id="ARBA00022898"/>
    </source>
</evidence>
<evidence type="ECO:0000256" key="6">
    <source>
        <dbReference type="ARBA" id="ARBA00022723"/>
    </source>
</evidence>
<evidence type="ECO:0000313" key="14">
    <source>
        <dbReference type="Proteomes" id="UP000183769"/>
    </source>
</evidence>
<proteinExistence type="inferred from homology"/>
<name>A0A1I5MJH7_9EURY</name>
<organism evidence="13 14">
    <name type="scientific">Halolamina pelagica</name>
    <dbReference type="NCBI Taxonomy" id="699431"/>
    <lineage>
        <taxon>Archaea</taxon>
        <taxon>Methanobacteriati</taxon>
        <taxon>Methanobacteriota</taxon>
        <taxon>Stenosarchaea group</taxon>
        <taxon>Halobacteria</taxon>
        <taxon>Halobacteriales</taxon>
        <taxon>Haloferacaceae</taxon>
    </lineage>
</organism>
<dbReference type="GO" id="GO:0046872">
    <property type="term" value="F:metal ion binding"/>
    <property type="evidence" value="ECO:0007669"/>
    <property type="project" value="UniProtKB-KW"/>
</dbReference>
<evidence type="ECO:0000256" key="2">
    <source>
        <dbReference type="ARBA" id="ARBA00004948"/>
    </source>
</evidence>
<dbReference type="PROSITE" id="PS51257">
    <property type="entry name" value="PROKAR_LIPOPROTEIN"/>
    <property type="match status" value="1"/>
</dbReference>
<dbReference type="Gene3D" id="3.40.190.10">
    <property type="entry name" value="Periplasmic binding protein-like II"/>
    <property type="match status" value="2"/>
</dbReference>
<evidence type="ECO:0000256" key="9">
    <source>
        <dbReference type="ARBA" id="ARBA00023004"/>
    </source>
</evidence>
<keyword evidence="8" id="KW-0784">Thiamine biosynthesis</keyword>
<dbReference type="InterPro" id="IPR015168">
    <property type="entry name" value="SsuA/THI5"/>
</dbReference>